<reference evidence="9" key="1">
    <citation type="submission" date="2020-05" db="EMBL/GenBank/DDBJ databases">
        <authorList>
            <person name="Zhu T."/>
            <person name="Keshari N."/>
            <person name="Lu X."/>
        </authorList>
    </citation>
    <scope>NUCLEOTIDE SEQUENCE</scope>
    <source>
        <strain evidence="9">NK1-12</strain>
    </source>
</reference>
<dbReference type="AlphaFoldDB" id="A0AA96WFJ9"/>
<keyword evidence="4 8" id="KW-0812">Transmembrane</keyword>
<gene>
    <name evidence="9" type="primary">crtA</name>
    <name evidence="9" type="ORF">HJG54_17505</name>
</gene>
<comment type="subcellular location">
    <subcellularLocation>
        <location evidence="1">Cell membrane</location>
        <topology evidence="1">Multi-pass membrane protein</topology>
    </subcellularLocation>
</comment>
<keyword evidence="5 9" id="KW-0378">Hydrolase</keyword>
<feature type="transmembrane region" description="Helical" evidence="8">
    <location>
        <begin position="125"/>
        <end position="147"/>
    </location>
</feature>
<dbReference type="Pfam" id="PF09721">
    <property type="entry name" value="Exosortase_EpsH"/>
    <property type="match status" value="1"/>
</dbReference>
<dbReference type="GO" id="GO:0008233">
    <property type="term" value="F:peptidase activity"/>
    <property type="evidence" value="ECO:0007669"/>
    <property type="project" value="UniProtKB-KW"/>
</dbReference>
<feature type="transmembrane region" description="Helical" evidence="8">
    <location>
        <begin position="251"/>
        <end position="269"/>
    </location>
</feature>
<sequence>MTDFNLTQLFKHPQYGLLALIACLFGIYLAVVWRTGDIAYFGMSILFLLAAATLLWENHPNFIYQHNLLASFTGTGLIGWLVWRSVIPSSNQQLELRLFPLVSALAVALIASGFRGLWQYRRELAIMFFLGVPGILLNLVDIAPLTAKFATLLLSYSGFTASHQDVWITTSAGTIEVYDNCSGLEGSIYLVGMAVICLTLYPVRRAKQVVAFLAAALIGFSVNGIRIAIMATLASPKDQPAFLYWHEGEGLLLFGVLAVVLFAGVYWMLYRLELWQRKRAI</sequence>
<dbReference type="GO" id="GO:0005886">
    <property type="term" value="C:plasma membrane"/>
    <property type="evidence" value="ECO:0007669"/>
    <property type="project" value="UniProtKB-SubCell"/>
</dbReference>
<keyword evidence="3" id="KW-0645">Protease</keyword>
<dbReference type="GO" id="GO:0006508">
    <property type="term" value="P:proteolysis"/>
    <property type="evidence" value="ECO:0007669"/>
    <property type="project" value="UniProtKB-KW"/>
</dbReference>
<evidence type="ECO:0000256" key="4">
    <source>
        <dbReference type="ARBA" id="ARBA00022692"/>
    </source>
</evidence>
<keyword evidence="2" id="KW-1003">Cell membrane</keyword>
<dbReference type="EC" id="3.4.22.-" evidence="9"/>
<dbReference type="NCBIfam" id="TIGR04178">
    <property type="entry name" value="exo_archaeo"/>
    <property type="match status" value="1"/>
</dbReference>
<organism evidence="9">
    <name type="scientific">Leptolyngbya sp. NK1-12</name>
    <dbReference type="NCBI Taxonomy" id="2547451"/>
    <lineage>
        <taxon>Bacteria</taxon>
        <taxon>Bacillati</taxon>
        <taxon>Cyanobacteriota</taxon>
        <taxon>Cyanophyceae</taxon>
        <taxon>Leptolyngbyales</taxon>
        <taxon>Leptolyngbyaceae</taxon>
        <taxon>Leptolyngbya group</taxon>
        <taxon>Leptolyngbya</taxon>
    </lineage>
</organism>
<evidence type="ECO:0000256" key="2">
    <source>
        <dbReference type="ARBA" id="ARBA00022475"/>
    </source>
</evidence>
<evidence type="ECO:0000256" key="1">
    <source>
        <dbReference type="ARBA" id="ARBA00004651"/>
    </source>
</evidence>
<dbReference type="InterPro" id="IPR026392">
    <property type="entry name" value="Exo/Archaeosortase_dom"/>
</dbReference>
<evidence type="ECO:0000256" key="6">
    <source>
        <dbReference type="ARBA" id="ARBA00022989"/>
    </source>
</evidence>
<evidence type="ECO:0000256" key="7">
    <source>
        <dbReference type="ARBA" id="ARBA00023136"/>
    </source>
</evidence>
<evidence type="ECO:0000256" key="3">
    <source>
        <dbReference type="ARBA" id="ARBA00022670"/>
    </source>
</evidence>
<dbReference type="NCBIfam" id="TIGR03763">
    <property type="entry name" value="cyanoexo_CrtA"/>
    <property type="match status" value="1"/>
</dbReference>
<dbReference type="EMBL" id="CP053586">
    <property type="protein sequence ID" value="WNZ24473.1"/>
    <property type="molecule type" value="Genomic_DNA"/>
</dbReference>
<feature type="transmembrane region" description="Helical" evidence="8">
    <location>
        <begin position="186"/>
        <end position="203"/>
    </location>
</feature>
<dbReference type="InterPro" id="IPR019127">
    <property type="entry name" value="Exosortase"/>
</dbReference>
<evidence type="ECO:0000256" key="8">
    <source>
        <dbReference type="SAM" id="Phobius"/>
    </source>
</evidence>
<keyword evidence="6 8" id="KW-1133">Transmembrane helix</keyword>
<dbReference type="InterPro" id="IPR022505">
    <property type="entry name" value="Exosortase_cyanobac"/>
</dbReference>
<proteinExistence type="predicted"/>
<feature type="transmembrane region" description="Helical" evidence="8">
    <location>
        <begin position="15"/>
        <end position="32"/>
    </location>
</feature>
<dbReference type="RefSeq" id="WP_316430289.1">
    <property type="nucleotide sequence ID" value="NZ_CP053586.1"/>
</dbReference>
<name>A0AA96WFJ9_9CYAN</name>
<keyword evidence="7 8" id="KW-0472">Membrane</keyword>
<protein>
    <submittedName>
        <fullName evidence="9">Cyanoexosortase A</fullName>
        <ecNumber evidence="9">3.4.22.-</ecNumber>
    </submittedName>
</protein>
<evidence type="ECO:0000313" key="9">
    <source>
        <dbReference type="EMBL" id="WNZ24473.1"/>
    </source>
</evidence>
<feature type="transmembrane region" description="Helical" evidence="8">
    <location>
        <begin position="210"/>
        <end position="231"/>
    </location>
</feature>
<feature type="transmembrane region" description="Helical" evidence="8">
    <location>
        <begin position="38"/>
        <end position="56"/>
    </location>
</feature>
<feature type="transmembrane region" description="Helical" evidence="8">
    <location>
        <begin position="98"/>
        <end position="118"/>
    </location>
</feature>
<accession>A0AA96WFJ9</accession>
<evidence type="ECO:0000256" key="5">
    <source>
        <dbReference type="ARBA" id="ARBA00022801"/>
    </source>
</evidence>